<dbReference type="PANTHER" id="PTHR44006:SF1">
    <property type="entry name" value="U5 SMALL NUCLEAR RIBONUCLEOPROTEIN 40 KDA PROTEIN"/>
    <property type="match status" value="1"/>
</dbReference>
<evidence type="ECO:0000313" key="7">
    <source>
        <dbReference type="Proteomes" id="UP000440578"/>
    </source>
</evidence>
<dbReference type="GO" id="GO:0071013">
    <property type="term" value="C:catalytic step 2 spliceosome"/>
    <property type="evidence" value="ECO:0007669"/>
    <property type="project" value="TreeGrafter"/>
</dbReference>
<keyword evidence="3" id="KW-0677">Repeat</keyword>
<dbReference type="InterPro" id="IPR001680">
    <property type="entry name" value="WD40_rpt"/>
</dbReference>
<dbReference type="GO" id="GO:0003723">
    <property type="term" value="F:RNA binding"/>
    <property type="evidence" value="ECO:0007669"/>
    <property type="project" value="TreeGrafter"/>
</dbReference>
<feature type="repeat" description="WD" evidence="5">
    <location>
        <begin position="32"/>
        <end position="64"/>
    </location>
</feature>
<dbReference type="InterPro" id="IPR036322">
    <property type="entry name" value="WD40_repeat_dom_sf"/>
</dbReference>
<feature type="repeat" description="WD" evidence="5">
    <location>
        <begin position="166"/>
        <end position="200"/>
    </location>
</feature>
<keyword evidence="6" id="KW-0687">Ribonucleoprotein</keyword>
<keyword evidence="4" id="KW-0508">mRNA splicing</keyword>
<dbReference type="EMBL" id="VIIS01000536">
    <property type="protein sequence ID" value="KAF0307880.1"/>
    <property type="molecule type" value="Genomic_DNA"/>
</dbReference>
<sequence>MAATSLTSKVLGICKAQGPERTSSLLSPIMLLTGHSGDIFSVRFHPEGQFLASTGFDRQILLWNTYGECENFAMMTGHTGAVMELCFSTDGDRLYTASTDKTLAIWDVTSGLRVRKLRGHSTFVNCVSSARRGPTLLCSGGDDSTVRIWDGRRKTPTSTLQTTYQVTAVAFNDTAEQVLSSGLDNEVKVWDLRKNAVLYRMKGHSDTVTGMALSPDGSYLLTNAMDNSLRIWDVRPFAPSERCLKILTGHQHNFEKVGGSLEGYQGIEGTCLTSAGRFQNLLRCDWSPDGRKVTAGSSDRHVYIWDTTSRRILYKLPGHAGSVNDSRFHPNEPILASAASDKQIYLGEIE</sequence>
<feature type="repeat" description="WD" evidence="5">
    <location>
        <begin position="286"/>
        <end position="315"/>
    </location>
</feature>
<dbReference type="AlphaFoldDB" id="A0A6A4WW45"/>
<dbReference type="PROSITE" id="PS50294">
    <property type="entry name" value="WD_REPEATS_REGION"/>
    <property type="match status" value="6"/>
</dbReference>
<keyword evidence="7" id="KW-1185">Reference proteome</keyword>
<dbReference type="PROSITE" id="PS50082">
    <property type="entry name" value="WD_REPEATS_2"/>
    <property type="match status" value="7"/>
</dbReference>
<evidence type="ECO:0000256" key="1">
    <source>
        <dbReference type="ARBA" id="ARBA00022574"/>
    </source>
</evidence>
<keyword evidence="2" id="KW-0507">mRNA processing</keyword>
<protein>
    <submittedName>
        <fullName evidence="6">U5 small nuclear ribonucleoprotein</fullName>
    </submittedName>
</protein>
<evidence type="ECO:0000256" key="5">
    <source>
        <dbReference type="PROSITE-ProRule" id="PRU00221"/>
    </source>
</evidence>
<dbReference type="Gene3D" id="2.130.10.10">
    <property type="entry name" value="YVTN repeat-like/Quinoprotein amine dehydrogenase"/>
    <property type="match status" value="1"/>
</dbReference>
<dbReference type="PROSITE" id="PS00678">
    <property type="entry name" value="WD_REPEATS_1"/>
    <property type="match status" value="3"/>
</dbReference>
<dbReference type="SUPFAM" id="SSF50978">
    <property type="entry name" value="WD40 repeat-like"/>
    <property type="match status" value="1"/>
</dbReference>
<dbReference type="SMART" id="SM00320">
    <property type="entry name" value="WD40"/>
    <property type="match status" value="7"/>
</dbReference>
<dbReference type="Pfam" id="PF00400">
    <property type="entry name" value="WD40"/>
    <property type="match status" value="7"/>
</dbReference>
<gene>
    <name evidence="6" type="primary">SNRNP40</name>
    <name evidence="6" type="ORF">FJT64_002221</name>
</gene>
<dbReference type="InterPro" id="IPR019775">
    <property type="entry name" value="WD40_repeat_CS"/>
</dbReference>
<feature type="repeat" description="WD" evidence="5">
    <location>
        <begin position="316"/>
        <end position="350"/>
    </location>
</feature>
<dbReference type="PANTHER" id="PTHR44006">
    <property type="entry name" value="U5 SMALL NUCLEAR RIBONUCLEOPROTEIN 40 KDA PROTEIN"/>
    <property type="match status" value="1"/>
</dbReference>
<dbReference type="GO" id="GO:0008380">
    <property type="term" value="P:RNA splicing"/>
    <property type="evidence" value="ECO:0007669"/>
    <property type="project" value="UniProtKB-KW"/>
</dbReference>
<feature type="repeat" description="WD" evidence="5">
    <location>
        <begin position="117"/>
        <end position="159"/>
    </location>
</feature>
<evidence type="ECO:0000256" key="3">
    <source>
        <dbReference type="ARBA" id="ARBA00022737"/>
    </source>
</evidence>
<dbReference type="InterPro" id="IPR052234">
    <property type="entry name" value="U5_snRNP_Component"/>
</dbReference>
<dbReference type="InterPro" id="IPR015943">
    <property type="entry name" value="WD40/YVTN_repeat-like_dom_sf"/>
</dbReference>
<dbReference type="GO" id="GO:0006397">
    <property type="term" value="P:mRNA processing"/>
    <property type="evidence" value="ECO:0007669"/>
    <property type="project" value="UniProtKB-KW"/>
</dbReference>
<evidence type="ECO:0000313" key="6">
    <source>
        <dbReference type="EMBL" id="KAF0307880.1"/>
    </source>
</evidence>
<dbReference type="PRINTS" id="PR00320">
    <property type="entry name" value="GPROTEINBRPT"/>
</dbReference>
<evidence type="ECO:0000256" key="4">
    <source>
        <dbReference type="ARBA" id="ARBA00023187"/>
    </source>
</evidence>
<dbReference type="InterPro" id="IPR020472">
    <property type="entry name" value="WD40_PAC1"/>
</dbReference>
<name>A0A6A4WW45_AMPAM</name>
<reference evidence="6 7" key="1">
    <citation type="submission" date="2019-07" db="EMBL/GenBank/DDBJ databases">
        <title>Draft genome assembly of a fouling barnacle, Amphibalanus amphitrite (Darwin, 1854): The first reference genome for Thecostraca.</title>
        <authorList>
            <person name="Kim W."/>
        </authorList>
    </citation>
    <scope>NUCLEOTIDE SEQUENCE [LARGE SCALE GENOMIC DNA]</scope>
    <source>
        <strain evidence="6">SNU_AA5</strain>
        <tissue evidence="6">Soma without cirri and trophi</tissue>
    </source>
</reference>
<comment type="caution">
    <text evidence="6">The sequence shown here is derived from an EMBL/GenBank/DDBJ whole genome shotgun (WGS) entry which is preliminary data.</text>
</comment>
<feature type="repeat" description="WD" evidence="5">
    <location>
        <begin position="201"/>
        <end position="235"/>
    </location>
</feature>
<evidence type="ECO:0000256" key="2">
    <source>
        <dbReference type="ARBA" id="ARBA00022664"/>
    </source>
</evidence>
<organism evidence="6 7">
    <name type="scientific">Amphibalanus amphitrite</name>
    <name type="common">Striped barnacle</name>
    <name type="synonym">Balanus amphitrite</name>
    <dbReference type="NCBI Taxonomy" id="1232801"/>
    <lineage>
        <taxon>Eukaryota</taxon>
        <taxon>Metazoa</taxon>
        <taxon>Ecdysozoa</taxon>
        <taxon>Arthropoda</taxon>
        <taxon>Crustacea</taxon>
        <taxon>Multicrustacea</taxon>
        <taxon>Cirripedia</taxon>
        <taxon>Thoracica</taxon>
        <taxon>Thoracicalcarea</taxon>
        <taxon>Balanomorpha</taxon>
        <taxon>Balanoidea</taxon>
        <taxon>Balanidae</taxon>
        <taxon>Amphibalaninae</taxon>
        <taxon>Amphibalanus</taxon>
    </lineage>
</organism>
<keyword evidence="1 5" id="KW-0853">WD repeat</keyword>
<accession>A0A6A4WW45</accession>
<dbReference type="OrthoDB" id="1068471at2759"/>
<proteinExistence type="predicted"/>
<dbReference type="CDD" id="cd00200">
    <property type="entry name" value="WD40"/>
    <property type="match status" value="1"/>
</dbReference>
<dbReference type="Proteomes" id="UP000440578">
    <property type="component" value="Unassembled WGS sequence"/>
</dbReference>
<feature type="repeat" description="WD" evidence="5">
    <location>
        <begin position="75"/>
        <end position="116"/>
    </location>
</feature>